<evidence type="ECO:0000256" key="2">
    <source>
        <dbReference type="ARBA" id="ARBA00022705"/>
    </source>
</evidence>
<dbReference type="GO" id="GO:0042026">
    <property type="term" value="P:protein refolding"/>
    <property type="evidence" value="ECO:0007669"/>
    <property type="project" value="TreeGrafter"/>
</dbReference>
<dbReference type="Proteomes" id="UP000031129">
    <property type="component" value="Chromosome"/>
</dbReference>
<dbReference type="GO" id="GO:0005737">
    <property type="term" value="C:cytoplasm"/>
    <property type="evidence" value="ECO:0007669"/>
    <property type="project" value="UniProtKB-SubCell"/>
</dbReference>
<evidence type="ECO:0000256" key="11">
    <source>
        <dbReference type="HAMAP-Rule" id="MF_01152"/>
    </source>
</evidence>
<dbReference type="Gene3D" id="2.10.230.10">
    <property type="entry name" value="Heat shock protein DnaJ, cysteine-rich domain"/>
    <property type="match status" value="1"/>
</dbReference>
<feature type="binding site" evidence="11">
    <location>
        <position position="174"/>
    </location>
    <ligand>
        <name>Zn(2+)</name>
        <dbReference type="ChEBI" id="CHEBI:29105"/>
        <label>2</label>
    </ligand>
</feature>
<dbReference type="SUPFAM" id="SSF57938">
    <property type="entry name" value="DnaJ/Hsp40 cysteine-rich domain"/>
    <property type="match status" value="1"/>
</dbReference>
<evidence type="ECO:0000256" key="3">
    <source>
        <dbReference type="ARBA" id="ARBA00022723"/>
    </source>
</evidence>
<keyword evidence="1 11" id="KW-0963">Cytoplasm</keyword>
<feature type="binding site" evidence="11">
    <location>
        <position position="154"/>
    </location>
    <ligand>
        <name>Zn(2+)</name>
        <dbReference type="ChEBI" id="CHEBI:29105"/>
        <label>1</label>
    </ligand>
</feature>
<dbReference type="InterPro" id="IPR036410">
    <property type="entry name" value="HSP_DnaJ_Cys-rich_dom_sf"/>
</dbReference>
<proteinExistence type="inferred from homology"/>
<keyword evidence="16" id="KW-1185">Reference proteome</keyword>
<dbReference type="SUPFAM" id="SSF46565">
    <property type="entry name" value="Chaperone J-domain"/>
    <property type="match status" value="1"/>
</dbReference>
<dbReference type="PRINTS" id="PR00625">
    <property type="entry name" value="JDOMAIN"/>
</dbReference>
<keyword evidence="8 11" id="KW-0143">Chaperone</keyword>
<dbReference type="GO" id="GO:0008270">
    <property type="term" value="F:zinc ion binding"/>
    <property type="evidence" value="ECO:0007669"/>
    <property type="project" value="UniProtKB-UniRule"/>
</dbReference>
<reference evidence="15 16" key="1">
    <citation type="journal article" date="2015" name="Genome Announc.">
        <title>Complete Genome Sequence of Mycoplasma flocculare Strain Ms42T (ATCC 27399T).</title>
        <authorList>
            <person name="Calcutt M.J."/>
            <person name="Foecking M.F."/>
            <person name="Heidari M.B."/>
            <person name="McIntosh M.A."/>
        </authorList>
    </citation>
    <scope>NUCLEOTIDE SEQUENCE [LARGE SCALE GENOMIC DNA]</scope>
    <source>
        <strain evidence="16">ATCC 27399</strain>
    </source>
</reference>
<feature type="domain" description="CR-type" evidence="14">
    <location>
        <begin position="141"/>
        <end position="224"/>
    </location>
</feature>
<evidence type="ECO:0000313" key="16">
    <source>
        <dbReference type="Proteomes" id="UP000031129"/>
    </source>
</evidence>
<dbReference type="GO" id="GO:0005524">
    <property type="term" value="F:ATP binding"/>
    <property type="evidence" value="ECO:0007669"/>
    <property type="project" value="InterPro"/>
</dbReference>
<dbReference type="PROSITE" id="PS51188">
    <property type="entry name" value="ZF_CR"/>
    <property type="match status" value="1"/>
</dbReference>
<dbReference type="GO" id="GO:0006260">
    <property type="term" value="P:DNA replication"/>
    <property type="evidence" value="ECO:0007669"/>
    <property type="project" value="UniProtKB-KW"/>
</dbReference>
<dbReference type="InterPro" id="IPR036869">
    <property type="entry name" value="J_dom_sf"/>
</dbReference>
<evidence type="ECO:0000256" key="1">
    <source>
        <dbReference type="ARBA" id="ARBA00022490"/>
    </source>
</evidence>
<comment type="caution">
    <text evidence="11">Lacks conserved residue(s) required for the propagation of feature annotation.</text>
</comment>
<feature type="domain" description="J" evidence="13">
    <location>
        <begin position="5"/>
        <end position="75"/>
    </location>
</feature>
<dbReference type="STRING" id="743971.MYF_00325"/>
<dbReference type="SUPFAM" id="SSF49493">
    <property type="entry name" value="HSP40/DnaJ peptide-binding domain"/>
    <property type="match status" value="2"/>
</dbReference>
<dbReference type="InterPro" id="IPR001305">
    <property type="entry name" value="HSP_DnaJ_Cys-rich_dom"/>
</dbReference>
<protein>
    <recommendedName>
        <fullName evidence="10 11">Chaperone protein DnaJ</fullName>
    </recommendedName>
</protein>
<dbReference type="SMART" id="SM00271">
    <property type="entry name" value="DnaJ"/>
    <property type="match status" value="1"/>
</dbReference>
<feature type="binding site" evidence="11">
    <location>
        <position position="201"/>
    </location>
    <ligand>
        <name>Zn(2+)</name>
        <dbReference type="ChEBI" id="CHEBI:29105"/>
        <label>2</label>
    </ligand>
</feature>
<dbReference type="CDD" id="cd06257">
    <property type="entry name" value="DnaJ"/>
    <property type="match status" value="1"/>
</dbReference>
<sequence>MAKQDYYKTLGIEKSASLSEIKKAYRNLVNIYHPDKNTKKSAAEQKQAEAKFKEIQEAYEVLSDDSKRNQYDKYGHAAFNQQFSGGGHGFSGFDFDFGDIFSSFTSSFGFGNSRSEKYSRPLKGENFQAKIYISFIESILGKELTQKLTKYSQCDNCNGSGANSDSDIITCRNCQGQGMQTETLNIPGFGRVQNKTTCSVCSGSGKTIARSCKKCRGKTIIETKEEVTVKIPAGIYDGMFIRLAGFGGPGRNGGPSGDLHLEINVREHKHFTRSGNDIHIKMPVSIIDILNENVVDVPSPTGIKKVQLYDYYKSGQIVSVLRAGAPDPKNSKIIGDLKVHLVFYIPEFNLKQKAELNQVFSQINDKKKTKWLKDFQ</sequence>
<dbReference type="PROSITE" id="PS00636">
    <property type="entry name" value="DNAJ_1"/>
    <property type="match status" value="1"/>
</dbReference>
<name>A0A0A8E600_MESFC</name>
<comment type="subcellular location">
    <subcellularLocation>
        <location evidence="11">Cytoplasm</location>
    </subcellularLocation>
</comment>
<dbReference type="InterPro" id="IPR001623">
    <property type="entry name" value="DnaJ_domain"/>
</dbReference>
<dbReference type="CDD" id="cd10719">
    <property type="entry name" value="DnaJ_zf"/>
    <property type="match status" value="1"/>
</dbReference>
<evidence type="ECO:0000259" key="13">
    <source>
        <dbReference type="PROSITE" id="PS50076"/>
    </source>
</evidence>
<dbReference type="HOGENOM" id="CLU_017633_0_7_14"/>
<accession>A0A0A8E600</accession>
<comment type="cofactor">
    <cofactor evidence="11">
        <name>Zn(2+)</name>
        <dbReference type="ChEBI" id="CHEBI:29105"/>
    </cofactor>
    <text evidence="11">Binds 2 Zn(2+) ions per monomer.</text>
</comment>
<keyword evidence="4 11" id="KW-0677">Repeat</keyword>
<evidence type="ECO:0000256" key="6">
    <source>
        <dbReference type="ARBA" id="ARBA00022833"/>
    </source>
</evidence>
<feature type="zinc finger region" description="CR-type" evidence="12">
    <location>
        <begin position="141"/>
        <end position="224"/>
    </location>
</feature>
<feature type="binding site" evidence="11">
    <location>
        <position position="212"/>
    </location>
    <ligand>
        <name>Zn(2+)</name>
        <dbReference type="ChEBI" id="CHEBI:29105"/>
        <label>1</label>
    </ligand>
</feature>
<feature type="binding site" evidence="11">
    <location>
        <position position="171"/>
    </location>
    <ligand>
        <name>Zn(2+)</name>
        <dbReference type="ChEBI" id="CHEBI:29105"/>
        <label>2</label>
    </ligand>
</feature>
<evidence type="ECO:0000313" key="15">
    <source>
        <dbReference type="EMBL" id="AJC49645.1"/>
    </source>
</evidence>
<dbReference type="GO" id="GO:0031072">
    <property type="term" value="F:heat shock protein binding"/>
    <property type="evidence" value="ECO:0007669"/>
    <property type="project" value="InterPro"/>
</dbReference>
<dbReference type="CDD" id="cd10747">
    <property type="entry name" value="DnaJ_C"/>
    <property type="match status" value="1"/>
</dbReference>
<dbReference type="Pfam" id="PF00226">
    <property type="entry name" value="DnaJ"/>
    <property type="match status" value="1"/>
</dbReference>
<dbReference type="InterPro" id="IPR002939">
    <property type="entry name" value="DnaJ_C"/>
</dbReference>
<comment type="subunit">
    <text evidence="11">Homodimer.</text>
</comment>
<evidence type="ECO:0000256" key="4">
    <source>
        <dbReference type="ARBA" id="ARBA00022737"/>
    </source>
</evidence>
<dbReference type="PANTHER" id="PTHR43096">
    <property type="entry name" value="DNAJ HOMOLOG 1, MITOCHONDRIAL-RELATED"/>
    <property type="match status" value="1"/>
</dbReference>
<feature type="binding site" evidence="11">
    <location>
        <position position="157"/>
    </location>
    <ligand>
        <name>Zn(2+)</name>
        <dbReference type="ChEBI" id="CHEBI:29105"/>
        <label>1</label>
    </ligand>
</feature>
<feature type="binding site" evidence="11">
    <location>
        <position position="198"/>
    </location>
    <ligand>
        <name>Zn(2+)</name>
        <dbReference type="ChEBI" id="CHEBI:29105"/>
        <label>2</label>
    </ligand>
</feature>
<evidence type="ECO:0000256" key="10">
    <source>
        <dbReference type="ARBA" id="ARBA00067609"/>
    </source>
</evidence>
<dbReference type="RefSeq" id="WP_002557921.1">
    <property type="nucleotide sequence ID" value="NZ_CP007585.1"/>
</dbReference>
<dbReference type="HAMAP" id="MF_01152">
    <property type="entry name" value="DnaJ"/>
    <property type="match status" value="1"/>
</dbReference>
<dbReference type="PANTHER" id="PTHR43096:SF48">
    <property type="entry name" value="CHAPERONE PROTEIN DNAJ"/>
    <property type="match status" value="1"/>
</dbReference>
<dbReference type="Gene3D" id="1.10.287.110">
    <property type="entry name" value="DnaJ domain"/>
    <property type="match status" value="1"/>
</dbReference>
<dbReference type="EMBL" id="CP007585">
    <property type="protein sequence ID" value="AJC49645.1"/>
    <property type="molecule type" value="Genomic_DNA"/>
</dbReference>
<dbReference type="Gene3D" id="2.60.260.20">
    <property type="entry name" value="Urease metallochaperone UreE, N-terminal domain"/>
    <property type="match status" value="2"/>
</dbReference>
<dbReference type="InterPro" id="IPR008971">
    <property type="entry name" value="HSP40/DnaJ_pept-bd"/>
</dbReference>
<feature type="binding site" evidence="11">
    <location>
        <position position="215"/>
    </location>
    <ligand>
        <name>Zn(2+)</name>
        <dbReference type="ChEBI" id="CHEBI:29105"/>
        <label>1</label>
    </ligand>
</feature>
<evidence type="ECO:0000256" key="5">
    <source>
        <dbReference type="ARBA" id="ARBA00022771"/>
    </source>
</evidence>
<organism evidence="15 16">
    <name type="scientific">Mesomycoplasma flocculare ATCC 27399</name>
    <dbReference type="NCBI Taxonomy" id="743971"/>
    <lineage>
        <taxon>Bacteria</taxon>
        <taxon>Bacillati</taxon>
        <taxon>Mycoplasmatota</taxon>
        <taxon>Mycoplasmoidales</taxon>
        <taxon>Metamycoplasmataceae</taxon>
        <taxon>Mesomycoplasma</taxon>
    </lineage>
</organism>
<dbReference type="Pfam" id="PF01556">
    <property type="entry name" value="DnaJ_C"/>
    <property type="match status" value="1"/>
</dbReference>
<evidence type="ECO:0000256" key="9">
    <source>
        <dbReference type="ARBA" id="ARBA00061004"/>
    </source>
</evidence>
<gene>
    <name evidence="11 15" type="primary">dnaJ</name>
    <name evidence="15" type="ORF">MYF_00325</name>
</gene>
<dbReference type="GO" id="GO:0051082">
    <property type="term" value="F:unfolded protein binding"/>
    <property type="evidence" value="ECO:0007669"/>
    <property type="project" value="UniProtKB-UniRule"/>
</dbReference>
<dbReference type="PROSITE" id="PS50076">
    <property type="entry name" value="DNAJ_2"/>
    <property type="match status" value="1"/>
</dbReference>
<evidence type="ECO:0000256" key="8">
    <source>
        <dbReference type="ARBA" id="ARBA00023186"/>
    </source>
</evidence>
<dbReference type="InterPro" id="IPR018253">
    <property type="entry name" value="DnaJ_domain_CS"/>
</dbReference>
<dbReference type="AlphaFoldDB" id="A0A0A8E600"/>
<comment type="domain">
    <text evidence="11">The J domain is necessary and sufficient to stimulate DnaK ATPase activity. Zinc center 1 plays an important role in the autonomous, DnaK-independent chaperone activity of DnaJ. Zinc center 2 is essential for interaction with DnaK and for DnaJ activity.</text>
</comment>
<comment type="similarity">
    <text evidence="9 11">Belongs to the DnaJ family.</text>
</comment>
<dbReference type="Pfam" id="PF00684">
    <property type="entry name" value="DnaJ_CXXCXGXG"/>
    <property type="match status" value="1"/>
</dbReference>
<comment type="function">
    <text evidence="11">Participates actively in the response to hyperosmotic and heat shock by preventing the aggregation of stress-denatured proteins and by disaggregating proteins, also in an autonomous, DnaK-independent fashion. Unfolded proteins bind initially to DnaJ; upon interaction with the DnaJ-bound protein, DnaK hydrolyzes its bound ATP, resulting in the formation of a stable complex. GrpE releases ADP from DnaK; ATP binding to DnaK triggers the release of the substrate protein, thus completing the reaction cycle. Several rounds of ATP-dependent interactions between DnaJ, DnaK and GrpE are required for fully efficient folding. Also involved, together with DnaK and GrpE, in the DNA replication of plasmids through activation of initiation proteins.</text>
</comment>
<keyword evidence="7 11" id="KW-0346">Stress response</keyword>
<evidence type="ECO:0000256" key="7">
    <source>
        <dbReference type="ARBA" id="ARBA00023016"/>
    </source>
</evidence>
<dbReference type="KEGG" id="mfq:MYF_00325"/>
<keyword evidence="2 11" id="KW-0235">DNA replication</keyword>
<dbReference type="InterPro" id="IPR012724">
    <property type="entry name" value="DnaJ"/>
</dbReference>
<dbReference type="FunFam" id="2.10.230.10:FF:000002">
    <property type="entry name" value="Molecular chaperone DnaJ"/>
    <property type="match status" value="1"/>
</dbReference>
<dbReference type="GO" id="GO:0009408">
    <property type="term" value="P:response to heat"/>
    <property type="evidence" value="ECO:0007669"/>
    <property type="project" value="InterPro"/>
</dbReference>
<keyword evidence="3 11" id="KW-0479">Metal-binding</keyword>
<evidence type="ECO:0000259" key="14">
    <source>
        <dbReference type="PROSITE" id="PS51188"/>
    </source>
</evidence>
<evidence type="ECO:0000256" key="12">
    <source>
        <dbReference type="PROSITE-ProRule" id="PRU00546"/>
    </source>
</evidence>
<dbReference type="OrthoDB" id="9779889at2"/>
<keyword evidence="5 11" id="KW-0863">Zinc-finger</keyword>
<keyword evidence="6 11" id="KW-0862">Zinc</keyword>